<dbReference type="Proteomes" id="UP000269019">
    <property type="component" value="Chromosome"/>
</dbReference>
<evidence type="ECO:0000313" key="3">
    <source>
        <dbReference type="EMBL" id="AZA14414.1"/>
    </source>
</evidence>
<evidence type="ECO:0000256" key="1">
    <source>
        <dbReference type="SAM" id="MobiDB-lite"/>
    </source>
</evidence>
<keyword evidence="4" id="KW-1185">Reference proteome</keyword>
<organism evidence="3 4">
    <name type="scientific">Corynebacterium choanae</name>
    <dbReference type="NCBI Taxonomy" id="1862358"/>
    <lineage>
        <taxon>Bacteria</taxon>
        <taxon>Bacillati</taxon>
        <taxon>Actinomycetota</taxon>
        <taxon>Actinomycetes</taxon>
        <taxon>Mycobacteriales</taxon>
        <taxon>Corynebacteriaceae</taxon>
        <taxon>Corynebacterium</taxon>
    </lineage>
</organism>
<evidence type="ECO:0000256" key="2">
    <source>
        <dbReference type="SAM" id="SignalP"/>
    </source>
</evidence>
<name>A0A3G6JE49_9CORY</name>
<sequence>MFSFPAYWALQATTPCAFASFSARLVSPPWVGIPKQLPPPHKAQMGKPATTTPNPCRLARDGGDKYGTINRLLYSKQKATSALV</sequence>
<gene>
    <name evidence="3" type="ORF">CCHOA_10155</name>
</gene>
<reference evidence="3 4" key="1">
    <citation type="submission" date="2018-11" db="EMBL/GenBank/DDBJ databases">
        <authorList>
            <person name="Kleinhagauer T."/>
            <person name="Glaeser S.P."/>
            <person name="Spergser J."/>
            <person name="Ruckert C."/>
            <person name="Kaempfer P."/>
            <person name="Busse H.-J."/>
        </authorList>
    </citation>
    <scope>NUCLEOTIDE SEQUENCE [LARGE SCALE GENOMIC DNA]</scope>
    <source>
        <strain evidence="3 4">200CH</strain>
    </source>
</reference>
<feature type="chain" id="PRO_5039456109" description="Secreted protein" evidence="2">
    <location>
        <begin position="20"/>
        <end position="84"/>
    </location>
</feature>
<protein>
    <recommendedName>
        <fullName evidence="5">Secreted protein</fullName>
    </recommendedName>
</protein>
<feature type="signal peptide" evidence="2">
    <location>
        <begin position="1"/>
        <end position="19"/>
    </location>
</feature>
<dbReference type="EMBL" id="CP033896">
    <property type="protein sequence ID" value="AZA14414.1"/>
    <property type="molecule type" value="Genomic_DNA"/>
</dbReference>
<dbReference type="AlphaFoldDB" id="A0A3G6JE49"/>
<accession>A0A3G6JE49</accession>
<dbReference type="KEGG" id="ccho:CCHOA_10155"/>
<proteinExistence type="predicted"/>
<keyword evidence="2" id="KW-0732">Signal</keyword>
<feature type="region of interest" description="Disordered" evidence="1">
    <location>
        <begin position="37"/>
        <end position="61"/>
    </location>
</feature>
<evidence type="ECO:0008006" key="5">
    <source>
        <dbReference type="Google" id="ProtNLM"/>
    </source>
</evidence>
<evidence type="ECO:0000313" key="4">
    <source>
        <dbReference type="Proteomes" id="UP000269019"/>
    </source>
</evidence>